<sequence length="76" mass="8459">MKWERLLLSKSMVRGLVTAYMLLFLLATTWPGATLFNTATPLVLGLPFNLFVLAMLISVALVMLAALYVSETRPEE</sequence>
<dbReference type="EMBL" id="JMIW01000003">
    <property type="protein sequence ID" value="KEO90249.1"/>
    <property type="molecule type" value="Genomic_DNA"/>
</dbReference>
<name>A0A074M9Z9_ERYLO</name>
<evidence type="ECO:0000313" key="2">
    <source>
        <dbReference type="EMBL" id="KEO90249.1"/>
    </source>
</evidence>
<keyword evidence="1" id="KW-0472">Membrane</keyword>
<accession>A0A074M9Z9</accession>
<feature type="transmembrane region" description="Helical" evidence="1">
    <location>
        <begin position="50"/>
        <end position="69"/>
    </location>
</feature>
<dbReference type="AlphaFoldDB" id="A0A074M9Z9"/>
<reference evidence="2 3" key="1">
    <citation type="submission" date="2014-04" db="EMBL/GenBank/DDBJ databases">
        <title>A comprehensive comparison of genomes of Erythrobacter spp. strains.</title>
        <authorList>
            <person name="Zheng Q."/>
        </authorList>
    </citation>
    <scope>NUCLEOTIDE SEQUENCE [LARGE SCALE GENOMIC DNA]</scope>
    <source>
        <strain evidence="2 3">DSM 6997</strain>
    </source>
</reference>
<organism evidence="2 3">
    <name type="scientific">Erythrobacter longus</name>
    <dbReference type="NCBI Taxonomy" id="1044"/>
    <lineage>
        <taxon>Bacteria</taxon>
        <taxon>Pseudomonadati</taxon>
        <taxon>Pseudomonadota</taxon>
        <taxon>Alphaproteobacteria</taxon>
        <taxon>Sphingomonadales</taxon>
        <taxon>Erythrobacteraceae</taxon>
        <taxon>Erythrobacter/Porphyrobacter group</taxon>
        <taxon>Erythrobacter</taxon>
    </lineage>
</organism>
<keyword evidence="1" id="KW-0812">Transmembrane</keyword>
<gene>
    <name evidence="2" type="ORF">EH31_09165</name>
</gene>
<dbReference type="STRING" id="1044.EH31_09165"/>
<proteinExistence type="predicted"/>
<protein>
    <submittedName>
        <fullName evidence="2">Uncharacterized protein</fullName>
    </submittedName>
</protein>
<keyword evidence="3" id="KW-1185">Reference proteome</keyword>
<evidence type="ECO:0000256" key="1">
    <source>
        <dbReference type="SAM" id="Phobius"/>
    </source>
</evidence>
<keyword evidence="1" id="KW-1133">Transmembrane helix</keyword>
<evidence type="ECO:0000313" key="3">
    <source>
        <dbReference type="Proteomes" id="UP000027647"/>
    </source>
</evidence>
<dbReference type="Proteomes" id="UP000027647">
    <property type="component" value="Unassembled WGS sequence"/>
</dbReference>
<comment type="caution">
    <text evidence="2">The sequence shown here is derived from an EMBL/GenBank/DDBJ whole genome shotgun (WGS) entry which is preliminary data.</text>
</comment>
<feature type="transmembrane region" description="Helical" evidence="1">
    <location>
        <begin position="12"/>
        <end position="30"/>
    </location>
</feature>